<gene>
    <name evidence="1" type="ORF">ZEAMMB73_Zm00001d017703</name>
</gene>
<reference evidence="1" key="1">
    <citation type="submission" date="2015-12" db="EMBL/GenBank/DDBJ databases">
        <title>Update maize B73 reference genome by single molecule sequencing technologies.</title>
        <authorList>
            <consortium name="Maize Genome Sequencing Project"/>
            <person name="Ware D."/>
        </authorList>
    </citation>
    <scope>NUCLEOTIDE SEQUENCE</scope>
    <source>
        <tissue evidence="1">Seedling</tissue>
    </source>
</reference>
<sequence length="120" mass="13474">MAQRQCPVQPSSVDDEIRIYDRPPNNILAASYQVSGNGKDFQYIIMWLEGARSTLAPPVSSPLSWPSKLELTMCNCLVPPPSPKKWLVTFVEAHLISCTVRSDFKGYGFYMCICTPVHVH</sequence>
<proteinExistence type="predicted"/>
<evidence type="ECO:0000313" key="1">
    <source>
        <dbReference type="EMBL" id="AQK73779.1"/>
    </source>
</evidence>
<dbReference type="EMBL" id="CM000781">
    <property type="protein sequence ID" value="AQK73779.1"/>
    <property type="molecule type" value="Genomic_DNA"/>
</dbReference>
<dbReference type="AlphaFoldDB" id="A0A1D6HGQ7"/>
<organism evidence="1">
    <name type="scientific">Zea mays</name>
    <name type="common">Maize</name>
    <dbReference type="NCBI Taxonomy" id="4577"/>
    <lineage>
        <taxon>Eukaryota</taxon>
        <taxon>Viridiplantae</taxon>
        <taxon>Streptophyta</taxon>
        <taxon>Embryophyta</taxon>
        <taxon>Tracheophyta</taxon>
        <taxon>Spermatophyta</taxon>
        <taxon>Magnoliopsida</taxon>
        <taxon>Liliopsida</taxon>
        <taxon>Poales</taxon>
        <taxon>Poaceae</taxon>
        <taxon>PACMAD clade</taxon>
        <taxon>Panicoideae</taxon>
        <taxon>Andropogonodae</taxon>
        <taxon>Andropogoneae</taxon>
        <taxon>Tripsacinae</taxon>
        <taxon>Zea</taxon>
    </lineage>
</organism>
<name>A0A1D6HGQ7_MAIZE</name>
<accession>A0A3L6EQV4</accession>
<accession>A0A1D6HGQ7</accession>
<protein>
    <submittedName>
        <fullName evidence="1">Survival motor neuron protein</fullName>
    </submittedName>
</protein>